<gene>
    <name evidence="2" type="primary">Acey_s0087.g2100</name>
    <name evidence="2" type="ORF">Y032_0087g2100</name>
</gene>
<feature type="region of interest" description="Disordered" evidence="1">
    <location>
        <begin position="1"/>
        <end position="23"/>
    </location>
</feature>
<keyword evidence="3" id="KW-1185">Reference proteome</keyword>
<dbReference type="Proteomes" id="UP000024635">
    <property type="component" value="Unassembled WGS sequence"/>
</dbReference>
<organism evidence="2 3">
    <name type="scientific">Ancylostoma ceylanicum</name>
    <dbReference type="NCBI Taxonomy" id="53326"/>
    <lineage>
        <taxon>Eukaryota</taxon>
        <taxon>Metazoa</taxon>
        <taxon>Ecdysozoa</taxon>
        <taxon>Nematoda</taxon>
        <taxon>Chromadorea</taxon>
        <taxon>Rhabditida</taxon>
        <taxon>Rhabditina</taxon>
        <taxon>Rhabditomorpha</taxon>
        <taxon>Strongyloidea</taxon>
        <taxon>Ancylostomatidae</taxon>
        <taxon>Ancylostomatinae</taxon>
        <taxon>Ancylostoma</taxon>
    </lineage>
</organism>
<accession>A0A016TNM7</accession>
<proteinExistence type="predicted"/>
<dbReference type="AlphaFoldDB" id="A0A016TNM7"/>
<reference evidence="3" key="1">
    <citation type="journal article" date="2015" name="Nat. Genet.">
        <title>The genome and transcriptome of the zoonotic hookworm Ancylostoma ceylanicum identify infection-specific gene families.</title>
        <authorList>
            <person name="Schwarz E.M."/>
            <person name="Hu Y."/>
            <person name="Antoshechkin I."/>
            <person name="Miller M.M."/>
            <person name="Sternberg P.W."/>
            <person name="Aroian R.V."/>
        </authorList>
    </citation>
    <scope>NUCLEOTIDE SEQUENCE</scope>
    <source>
        <strain evidence="3">HY135</strain>
    </source>
</reference>
<sequence length="97" mass="10935">MTFQFDNAAGGEGTEKNIPPLSETVPWSTCDSFQVVPVEEFSQDLMQELPNTEEYEYMAGGSHSLTWTCEENVGLKSSSFIFFFFIYISGLQQRQAS</sequence>
<protein>
    <submittedName>
        <fullName evidence="2">Uncharacterized protein</fullName>
    </submittedName>
</protein>
<evidence type="ECO:0000256" key="1">
    <source>
        <dbReference type="SAM" id="MobiDB-lite"/>
    </source>
</evidence>
<dbReference type="EMBL" id="JARK01001423">
    <property type="protein sequence ID" value="EYC04589.1"/>
    <property type="molecule type" value="Genomic_DNA"/>
</dbReference>
<evidence type="ECO:0000313" key="3">
    <source>
        <dbReference type="Proteomes" id="UP000024635"/>
    </source>
</evidence>
<evidence type="ECO:0000313" key="2">
    <source>
        <dbReference type="EMBL" id="EYC04589.1"/>
    </source>
</evidence>
<dbReference type="OrthoDB" id="10478071at2759"/>
<name>A0A016TNM7_9BILA</name>
<comment type="caution">
    <text evidence="2">The sequence shown here is derived from an EMBL/GenBank/DDBJ whole genome shotgun (WGS) entry which is preliminary data.</text>
</comment>